<dbReference type="AlphaFoldDB" id="A0A8H5CH16"/>
<proteinExistence type="predicted"/>
<dbReference type="EMBL" id="JAACJK010000001">
    <property type="protein sequence ID" value="KAF5341702.1"/>
    <property type="molecule type" value="Genomic_DNA"/>
</dbReference>
<evidence type="ECO:0000313" key="2">
    <source>
        <dbReference type="EMBL" id="KAF5341702.1"/>
    </source>
</evidence>
<evidence type="ECO:0000313" key="3">
    <source>
        <dbReference type="Proteomes" id="UP000541558"/>
    </source>
</evidence>
<keyword evidence="3" id="KW-1185">Reference proteome</keyword>
<feature type="region of interest" description="Disordered" evidence="1">
    <location>
        <begin position="1"/>
        <end position="62"/>
    </location>
</feature>
<protein>
    <submittedName>
        <fullName evidence="2">Uncharacterized protein</fullName>
    </submittedName>
</protein>
<sequence>MSSSTNNMPNDVHHSNPIPIGPARGRNRSVSVSSASSGSASSTTSDLPTPPSSMGQRITIPSPSNSPILSYFMAQSPTKSPASTFPLRRAFGTAPVFETDETTEREIPVAAHARRASVTTANRFSGQVQPGPVPEAMNDRGAGLLRRLSLSSGAFIKPQVEQFRGPPTPPPNTAVSTGPRDAPFNNRPRRSATLNADGPKPRRAPSPMGERILKGHFDGFN</sequence>
<comment type="caution">
    <text evidence="2">The sequence shown here is derived from an EMBL/GenBank/DDBJ whole genome shotgun (WGS) entry which is preliminary data.</text>
</comment>
<reference evidence="2 3" key="1">
    <citation type="journal article" date="2020" name="ISME J.">
        <title>Uncovering the hidden diversity of litter-decomposition mechanisms in mushroom-forming fungi.</title>
        <authorList>
            <person name="Floudas D."/>
            <person name="Bentzer J."/>
            <person name="Ahren D."/>
            <person name="Johansson T."/>
            <person name="Persson P."/>
            <person name="Tunlid A."/>
        </authorList>
    </citation>
    <scope>NUCLEOTIDE SEQUENCE [LARGE SCALE GENOMIC DNA]</scope>
    <source>
        <strain evidence="2 3">CBS 175.51</strain>
    </source>
</reference>
<feature type="compositionally biased region" description="Basic and acidic residues" evidence="1">
    <location>
        <begin position="211"/>
        <end position="221"/>
    </location>
</feature>
<organism evidence="2 3">
    <name type="scientific">Ephemerocybe angulata</name>
    <dbReference type="NCBI Taxonomy" id="980116"/>
    <lineage>
        <taxon>Eukaryota</taxon>
        <taxon>Fungi</taxon>
        <taxon>Dikarya</taxon>
        <taxon>Basidiomycota</taxon>
        <taxon>Agaricomycotina</taxon>
        <taxon>Agaricomycetes</taxon>
        <taxon>Agaricomycetidae</taxon>
        <taxon>Agaricales</taxon>
        <taxon>Agaricineae</taxon>
        <taxon>Psathyrellaceae</taxon>
        <taxon>Ephemerocybe</taxon>
    </lineage>
</organism>
<accession>A0A8H5CH16</accession>
<gene>
    <name evidence="2" type="ORF">D9611_001830</name>
</gene>
<dbReference type="Proteomes" id="UP000541558">
    <property type="component" value="Unassembled WGS sequence"/>
</dbReference>
<feature type="region of interest" description="Disordered" evidence="1">
    <location>
        <begin position="160"/>
        <end position="221"/>
    </location>
</feature>
<evidence type="ECO:0000256" key="1">
    <source>
        <dbReference type="SAM" id="MobiDB-lite"/>
    </source>
</evidence>
<feature type="compositionally biased region" description="Low complexity" evidence="1">
    <location>
        <begin position="29"/>
        <end position="47"/>
    </location>
</feature>
<name>A0A8H5CH16_9AGAR</name>
<dbReference type="OrthoDB" id="2554033at2759"/>